<dbReference type="EMBL" id="RKMH01000005">
    <property type="protein sequence ID" value="RPA63546.1"/>
    <property type="molecule type" value="Genomic_DNA"/>
</dbReference>
<protein>
    <submittedName>
        <fullName evidence="3">Class I SAM-dependent methyltransferase</fullName>
    </submittedName>
</protein>
<keyword evidence="4" id="KW-1185">Reference proteome</keyword>
<dbReference type="GO" id="GO:0008757">
    <property type="term" value="F:S-adenosylmethionine-dependent methyltransferase activity"/>
    <property type="evidence" value="ECO:0007669"/>
    <property type="project" value="InterPro"/>
</dbReference>
<evidence type="ECO:0000259" key="2">
    <source>
        <dbReference type="Pfam" id="PF08241"/>
    </source>
</evidence>
<dbReference type="GO" id="GO:0032259">
    <property type="term" value="P:methylation"/>
    <property type="evidence" value="ECO:0007669"/>
    <property type="project" value="UniProtKB-KW"/>
</dbReference>
<dbReference type="PANTHER" id="PTHR42912">
    <property type="entry name" value="METHYLTRANSFERASE"/>
    <property type="match status" value="1"/>
</dbReference>
<feature type="region of interest" description="Disordered" evidence="1">
    <location>
        <begin position="1"/>
        <end position="22"/>
    </location>
</feature>
<evidence type="ECO:0000256" key="1">
    <source>
        <dbReference type="SAM" id="MobiDB-lite"/>
    </source>
</evidence>
<dbReference type="RefSeq" id="WP_123928180.1">
    <property type="nucleotide sequence ID" value="NZ_JBPSDP010000001.1"/>
</dbReference>
<dbReference type="CDD" id="cd02440">
    <property type="entry name" value="AdoMet_MTases"/>
    <property type="match status" value="1"/>
</dbReference>
<accession>A0A3N4GS76</accession>
<proteinExistence type="predicted"/>
<reference evidence="3 4" key="1">
    <citation type="submission" date="2018-11" db="EMBL/GenBank/DDBJ databases">
        <title>Draft genome sequence of Gordonia sp. RS15-1S isolated from rice stems.</title>
        <authorList>
            <person name="Muangham S."/>
        </authorList>
    </citation>
    <scope>NUCLEOTIDE SEQUENCE [LARGE SCALE GENOMIC DNA]</scope>
    <source>
        <strain evidence="3 4">RS15-1S</strain>
    </source>
</reference>
<organism evidence="3 4">
    <name type="scientific">Gordonia oryzae</name>
    <dbReference type="NCBI Taxonomy" id="2487349"/>
    <lineage>
        <taxon>Bacteria</taxon>
        <taxon>Bacillati</taxon>
        <taxon>Actinomycetota</taxon>
        <taxon>Actinomycetes</taxon>
        <taxon>Mycobacteriales</taxon>
        <taxon>Gordoniaceae</taxon>
        <taxon>Gordonia</taxon>
    </lineage>
</organism>
<dbReference type="Gene3D" id="3.40.50.150">
    <property type="entry name" value="Vaccinia Virus protein VP39"/>
    <property type="match status" value="1"/>
</dbReference>
<dbReference type="OrthoDB" id="5566900at2"/>
<keyword evidence="3" id="KW-0489">Methyltransferase</keyword>
<dbReference type="InterPro" id="IPR029063">
    <property type="entry name" value="SAM-dependent_MTases_sf"/>
</dbReference>
<sequence length="282" mass="30655">MTDDPAVPDDGAPAPRQLGPIDSATSARANRAWWDAETTDYHAEHGDFLGAGTPGGDFVWCPENLRESDAHLLGAVQGKSVLEIGCGSAPCSRWLAAQGADVVATDLSRRMLGYGLAAIDRFDETPVPLVQATAEALPFADATFDIAFSSFGAVPFVADSGRVMAEAARVLVPGGRWVFSVNHPMRWMFPDDPGPDGLTVAIPYFNRTPYSEVDAHGTITYVEHHRTIGDRVREIRSAGLILDDIVEPEWPDDLERVWGQWSPLRGQYFPGTAIFCCRKPDS</sequence>
<feature type="domain" description="Methyltransferase type 11" evidence="2">
    <location>
        <begin position="82"/>
        <end position="179"/>
    </location>
</feature>
<name>A0A3N4GS76_9ACTN</name>
<evidence type="ECO:0000313" key="3">
    <source>
        <dbReference type="EMBL" id="RPA63546.1"/>
    </source>
</evidence>
<keyword evidence="3" id="KW-0808">Transferase</keyword>
<gene>
    <name evidence="3" type="ORF">EF294_08655</name>
</gene>
<dbReference type="Pfam" id="PF08241">
    <property type="entry name" value="Methyltransf_11"/>
    <property type="match status" value="1"/>
</dbReference>
<dbReference type="PANTHER" id="PTHR42912:SF93">
    <property type="entry name" value="N6-ADENOSINE-METHYLTRANSFERASE TMT1A"/>
    <property type="match status" value="1"/>
</dbReference>
<comment type="caution">
    <text evidence="3">The sequence shown here is derived from an EMBL/GenBank/DDBJ whole genome shotgun (WGS) entry which is preliminary data.</text>
</comment>
<dbReference type="SUPFAM" id="SSF53335">
    <property type="entry name" value="S-adenosyl-L-methionine-dependent methyltransferases"/>
    <property type="match status" value="1"/>
</dbReference>
<dbReference type="InterPro" id="IPR050508">
    <property type="entry name" value="Methyltransf_Superfamily"/>
</dbReference>
<dbReference type="InterPro" id="IPR013216">
    <property type="entry name" value="Methyltransf_11"/>
</dbReference>
<dbReference type="AlphaFoldDB" id="A0A3N4GS76"/>
<dbReference type="Proteomes" id="UP000267536">
    <property type="component" value="Unassembled WGS sequence"/>
</dbReference>
<evidence type="ECO:0000313" key="4">
    <source>
        <dbReference type="Proteomes" id="UP000267536"/>
    </source>
</evidence>